<evidence type="ECO:0000256" key="9">
    <source>
        <dbReference type="ARBA" id="ARBA00023163"/>
    </source>
</evidence>
<dbReference type="EMBL" id="OY660876">
    <property type="protein sequence ID" value="CAJ1070517.1"/>
    <property type="molecule type" value="Genomic_DNA"/>
</dbReference>
<dbReference type="InterPro" id="IPR000812">
    <property type="entry name" value="TFIIB"/>
</dbReference>
<keyword evidence="6" id="KW-0862">Zinc</keyword>
<sequence length="441" mass="49384">MSHAALRCPACGSSNVEDDALYSQAQMVCVDCGSVVSEGVLANDPVGGTDVSYRQTTAVTKKPCHNLLKGLQRVKAMCRILGVNSEIEELSQTYYNQAYQHQSFIKVSLQKKEVLAGCCVLVSCRVRNWPISMGTISCLLDADPTLLGAVYLEMVKILQIEAPIVGITDVMEAHCQEYKLSPSHVPEEFAEDPRDLSKHAVALVELAADTWIVTGRRPVPIMMAAIYLAWQSLNPSKQRLKFTLDKFCQLAKVKKQVRALKRITEIKEVLCKLGKEIPWLETTVTPENVMMQVKDILEFKYALLRKALRTHEDALLPECQTSCDNSQTEDNTDAACSEQCEQSTEKAEQTSDEDGNSRAESEQQDSGQECQDTEPNWGKRVLFAPPCVVHAKRRRVEQSRMKDVTGDEEISDSEIDSYIRTPQETRDFALTQKILSEREKS</sequence>
<dbReference type="AlphaFoldDB" id="A0AAV1GE90"/>
<dbReference type="SUPFAM" id="SSF47954">
    <property type="entry name" value="Cyclin-like"/>
    <property type="match status" value="2"/>
</dbReference>
<evidence type="ECO:0000313" key="18">
    <source>
        <dbReference type="Proteomes" id="UP001178508"/>
    </source>
</evidence>
<dbReference type="PANTHER" id="PTHR11618:SF5">
    <property type="entry name" value="TRANSCRIPTION FACTOR IIIB 50 KDA SUBUNIT"/>
    <property type="match status" value="1"/>
</dbReference>
<evidence type="ECO:0000256" key="4">
    <source>
        <dbReference type="ARBA" id="ARBA00022737"/>
    </source>
</evidence>
<keyword evidence="8" id="KW-0010">Activator</keyword>
<evidence type="ECO:0000256" key="7">
    <source>
        <dbReference type="ARBA" id="ARBA00023015"/>
    </source>
</evidence>
<dbReference type="GO" id="GO:0070897">
    <property type="term" value="P:transcription preinitiation complex assembly"/>
    <property type="evidence" value="ECO:0007669"/>
    <property type="project" value="InterPro"/>
</dbReference>
<reference evidence="17" key="1">
    <citation type="submission" date="2023-08" db="EMBL/GenBank/DDBJ databases">
        <authorList>
            <person name="Alioto T."/>
            <person name="Alioto T."/>
            <person name="Gomez Garrido J."/>
        </authorList>
    </citation>
    <scope>NUCLEOTIDE SEQUENCE</scope>
</reference>
<evidence type="ECO:0000256" key="13">
    <source>
        <dbReference type="ARBA" id="ARBA00045875"/>
    </source>
</evidence>
<keyword evidence="5 14" id="KW-0863">Zinc-finger</keyword>
<evidence type="ECO:0000256" key="1">
    <source>
        <dbReference type="ARBA" id="ARBA00004123"/>
    </source>
</evidence>
<dbReference type="InterPro" id="IPR036915">
    <property type="entry name" value="Cyclin-like_sf"/>
</dbReference>
<keyword evidence="10" id="KW-0539">Nucleus</keyword>
<feature type="region of interest" description="Disordered" evidence="15">
    <location>
        <begin position="394"/>
        <end position="413"/>
    </location>
</feature>
<dbReference type="PROSITE" id="PS51134">
    <property type="entry name" value="ZF_TFIIB"/>
    <property type="match status" value="1"/>
</dbReference>
<dbReference type="Pfam" id="PF21886">
    <property type="entry name" value="BRF2-like_C_cyclin_rpt"/>
    <property type="match status" value="1"/>
</dbReference>
<dbReference type="Gene3D" id="1.10.472.10">
    <property type="entry name" value="Cyclin-like"/>
    <property type="match status" value="2"/>
</dbReference>
<feature type="domain" description="TFIIB-type" evidence="16">
    <location>
        <begin position="4"/>
        <end position="37"/>
    </location>
</feature>
<feature type="region of interest" description="Disordered" evidence="15">
    <location>
        <begin position="323"/>
        <end position="375"/>
    </location>
</feature>
<feature type="compositionally biased region" description="Polar residues" evidence="15">
    <location>
        <begin position="364"/>
        <end position="374"/>
    </location>
</feature>
<evidence type="ECO:0000256" key="12">
    <source>
        <dbReference type="ARBA" id="ARBA00042630"/>
    </source>
</evidence>
<evidence type="ECO:0000256" key="15">
    <source>
        <dbReference type="SAM" id="MobiDB-lite"/>
    </source>
</evidence>
<dbReference type="GO" id="GO:0097550">
    <property type="term" value="C:transcription preinitiation complex"/>
    <property type="evidence" value="ECO:0007669"/>
    <property type="project" value="TreeGrafter"/>
</dbReference>
<comment type="similarity">
    <text evidence="2">Belongs to the TFIIB family.</text>
</comment>
<evidence type="ECO:0000256" key="6">
    <source>
        <dbReference type="ARBA" id="ARBA00022833"/>
    </source>
</evidence>
<dbReference type="SUPFAM" id="SSF57783">
    <property type="entry name" value="Zinc beta-ribbon"/>
    <property type="match status" value="1"/>
</dbReference>
<proteinExistence type="inferred from homology"/>
<keyword evidence="9" id="KW-0804">Transcription</keyword>
<dbReference type="InterPro" id="IPR054078">
    <property type="entry name" value="BRF2-like_C"/>
</dbReference>
<comment type="subcellular location">
    <subcellularLocation>
        <location evidence="1">Nucleus</location>
    </subcellularLocation>
</comment>
<feature type="compositionally biased region" description="Basic and acidic residues" evidence="15">
    <location>
        <begin position="396"/>
        <end position="405"/>
    </location>
</feature>
<protein>
    <recommendedName>
        <fullName evidence="11">Transcription factor IIIB 50 kDa subunit</fullName>
    </recommendedName>
    <alternativeName>
        <fullName evidence="12">B-related factor 2</fullName>
    </alternativeName>
</protein>
<dbReference type="InterPro" id="IPR013137">
    <property type="entry name" value="Znf_TFIIB"/>
</dbReference>
<dbReference type="Gene3D" id="2.20.25.10">
    <property type="match status" value="1"/>
</dbReference>
<keyword evidence="4" id="KW-0677">Repeat</keyword>
<evidence type="ECO:0000259" key="16">
    <source>
        <dbReference type="PROSITE" id="PS51134"/>
    </source>
</evidence>
<dbReference type="GO" id="GO:0005634">
    <property type="term" value="C:nucleus"/>
    <property type="evidence" value="ECO:0007669"/>
    <property type="project" value="UniProtKB-SubCell"/>
</dbReference>
<evidence type="ECO:0000256" key="2">
    <source>
        <dbReference type="ARBA" id="ARBA00010857"/>
    </source>
</evidence>
<dbReference type="GO" id="GO:0017025">
    <property type="term" value="F:TBP-class protein binding"/>
    <property type="evidence" value="ECO:0007669"/>
    <property type="project" value="TreeGrafter"/>
</dbReference>
<evidence type="ECO:0000256" key="11">
    <source>
        <dbReference type="ARBA" id="ARBA00039848"/>
    </source>
</evidence>
<evidence type="ECO:0000256" key="5">
    <source>
        <dbReference type="ARBA" id="ARBA00022771"/>
    </source>
</evidence>
<dbReference type="Pfam" id="PF08271">
    <property type="entry name" value="Zn_Ribbon_TF"/>
    <property type="match status" value="1"/>
</dbReference>
<keyword evidence="7" id="KW-0805">Transcription regulation</keyword>
<gene>
    <name evidence="17" type="ORF">XNOV1_A006711</name>
</gene>
<organism evidence="17 18">
    <name type="scientific">Xyrichtys novacula</name>
    <name type="common">Pearly razorfish</name>
    <name type="synonym">Hemipteronotus novacula</name>
    <dbReference type="NCBI Taxonomy" id="13765"/>
    <lineage>
        <taxon>Eukaryota</taxon>
        <taxon>Metazoa</taxon>
        <taxon>Chordata</taxon>
        <taxon>Craniata</taxon>
        <taxon>Vertebrata</taxon>
        <taxon>Euteleostomi</taxon>
        <taxon>Actinopterygii</taxon>
        <taxon>Neopterygii</taxon>
        <taxon>Teleostei</taxon>
        <taxon>Neoteleostei</taxon>
        <taxon>Acanthomorphata</taxon>
        <taxon>Eupercaria</taxon>
        <taxon>Labriformes</taxon>
        <taxon>Labridae</taxon>
        <taxon>Xyrichtys</taxon>
    </lineage>
</organism>
<dbReference type="PANTHER" id="PTHR11618">
    <property type="entry name" value="TRANSCRIPTION INITIATION FACTOR IIB-RELATED"/>
    <property type="match status" value="1"/>
</dbReference>
<name>A0AAV1GE90_XYRNO</name>
<evidence type="ECO:0000256" key="10">
    <source>
        <dbReference type="ARBA" id="ARBA00023242"/>
    </source>
</evidence>
<keyword evidence="3" id="KW-0479">Metal-binding</keyword>
<keyword evidence="18" id="KW-1185">Reference proteome</keyword>
<evidence type="ECO:0000313" key="17">
    <source>
        <dbReference type="EMBL" id="CAJ1070517.1"/>
    </source>
</evidence>
<feature type="compositionally biased region" description="Basic and acidic residues" evidence="15">
    <location>
        <begin position="343"/>
        <end position="361"/>
    </location>
</feature>
<evidence type="ECO:0000256" key="14">
    <source>
        <dbReference type="PROSITE-ProRule" id="PRU00469"/>
    </source>
</evidence>
<comment type="function">
    <text evidence="13">General activator of RNA polymerase III transcription. Factor exclusively required for RNA polymerase III transcription of genes with promoter elements upstream of the initiation sites. Contributes to the regulation of gene expression; functions as activator in the absence of oxidative stress. Down-regulates expression of target genes in response to oxidative stress. Overexpression protects cells against apoptosis in response to oxidative stress.</text>
</comment>
<evidence type="ECO:0000256" key="3">
    <source>
        <dbReference type="ARBA" id="ARBA00022723"/>
    </source>
</evidence>
<dbReference type="Proteomes" id="UP001178508">
    <property type="component" value="Chromosome 13"/>
</dbReference>
<evidence type="ECO:0000256" key="8">
    <source>
        <dbReference type="ARBA" id="ARBA00023159"/>
    </source>
</evidence>
<dbReference type="GO" id="GO:0008270">
    <property type="term" value="F:zinc ion binding"/>
    <property type="evidence" value="ECO:0007669"/>
    <property type="project" value="UniProtKB-KW"/>
</dbReference>
<accession>A0AAV1GE90</accession>